<feature type="region of interest" description="Disordered" evidence="7">
    <location>
        <begin position="1"/>
        <end position="53"/>
    </location>
</feature>
<dbReference type="PROSITE" id="PS51294">
    <property type="entry name" value="HTH_MYB"/>
    <property type="match status" value="3"/>
</dbReference>
<dbReference type="GO" id="GO:0000981">
    <property type="term" value="F:DNA-binding transcription factor activity, RNA polymerase II-specific"/>
    <property type="evidence" value="ECO:0007669"/>
    <property type="project" value="TreeGrafter"/>
</dbReference>
<protein>
    <submittedName>
        <fullName evidence="10">Uncharacterized protein</fullName>
    </submittedName>
</protein>
<evidence type="ECO:0000256" key="2">
    <source>
        <dbReference type="ARBA" id="ARBA00022737"/>
    </source>
</evidence>
<dbReference type="FunFam" id="1.10.10.60:FF:000016">
    <property type="entry name" value="Transcriptional activator Myb isoform A"/>
    <property type="match status" value="1"/>
</dbReference>
<dbReference type="Proteomes" id="UP000823388">
    <property type="component" value="Chromosome 3K"/>
</dbReference>
<keyword evidence="4" id="KW-0238">DNA-binding</keyword>
<dbReference type="InterPro" id="IPR017930">
    <property type="entry name" value="Myb_dom"/>
</dbReference>
<dbReference type="Gene3D" id="1.10.10.60">
    <property type="entry name" value="Homeodomain-like"/>
    <property type="match status" value="3"/>
</dbReference>
<keyword evidence="5" id="KW-0804">Transcription</keyword>
<evidence type="ECO:0000256" key="3">
    <source>
        <dbReference type="ARBA" id="ARBA00023015"/>
    </source>
</evidence>
<evidence type="ECO:0000259" key="8">
    <source>
        <dbReference type="PROSITE" id="PS50090"/>
    </source>
</evidence>
<dbReference type="InterPro" id="IPR009057">
    <property type="entry name" value="Homeodomain-like_sf"/>
</dbReference>
<dbReference type="CDD" id="cd00167">
    <property type="entry name" value="SANT"/>
    <property type="match status" value="3"/>
</dbReference>
<dbReference type="FunFam" id="1.10.10.60:FF:000324">
    <property type="entry name" value="Transcription factor MYB3R-2"/>
    <property type="match status" value="1"/>
</dbReference>
<dbReference type="GO" id="GO:0000978">
    <property type="term" value="F:RNA polymerase II cis-regulatory region sequence-specific DNA binding"/>
    <property type="evidence" value="ECO:0007669"/>
    <property type="project" value="TreeGrafter"/>
</dbReference>
<dbReference type="PANTHER" id="PTHR45614">
    <property type="entry name" value="MYB PROTEIN-RELATED"/>
    <property type="match status" value="1"/>
</dbReference>
<feature type="region of interest" description="Disordered" evidence="7">
    <location>
        <begin position="945"/>
        <end position="972"/>
    </location>
</feature>
<dbReference type="Pfam" id="PF00249">
    <property type="entry name" value="Myb_DNA-binding"/>
    <property type="match status" value="1"/>
</dbReference>
<dbReference type="Pfam" id="PF13921">
    <property type="entry name" value="Myb_DNA-bind_6"/>
    <property type="match status" value="1"/>
</dbReference>
<feature type="compositionally biased region" description="Polar residues" evidence="7">
    <location>
        <begin position="509"/>
        <end position="523"/>
    </location>
</feature>
<proteinExistence type="predicted"/>
<keyword evidence="11" id="KW-1185">Reference proteome</keyword>
<dbReference type="PROSITE" id="PS50090">
    <property type="entry name" value="MYB_LIKE"/>
    <property type="match status" value="3"/>
</dbReference>
<feature type="domain" description="HTH myb-type" evidence="9">
    <location>
        <begin position="151"/>
        <end position="201"/>
    </location>
</feature>
<evidence type="ECO:0000256" key="5">
    <source>
        <dbReference type="ARBA" id="ARBA00023163"/>
    </source>
</evidence>
<keyword evidence="6" id="KW-0539">Nucleus</keyword>
<feature type="domain" description="Myb-like" evidence="8">
    <location>
        <begin position="43"/>
        <end position="94"/>
    </location>
</feature>
<dbReference type="SUPFAM" id="SSF46689">
    <property type="entry name" value="Homeodomain-like"/>
    <property type="match status" value="2"/>
</dbReference>
<evidence type="ECO:0000256" key="4">
    <source>
        <dbReference type="ARBA" id="ARBA00023125"/>
    </source>
</evidence>
<feature type="domain" description="Myb-like" evidence="8">
    <location>
        <begin position="147"/>
        <end position="197"/>
    </location>
</feature>
<dbReference type="SMART" id="SM00717">
    <property type="entry name" value="SANT"/>
    <property type="match status" value="3"/>
</dbReference>
<keyword evidence="3" id="KW-0805">Transcription regulation</keyword>
<dbReference type="GO" id="GO:0005634">
    <property type="term" value="C:nucleus"/>
    <property type="evidence" value="ECO:0007669"/>
    <property type="project" value="UniProtKB-SubCell"/>
</dbReference>
<feature type="domain" description="HTH myb-type" evidence="9">
    <location>
        <begin position="95"/>
        <end position="150"/>
    </location>
</feature>
<accession>A0A8T0UMJ7</accession>
<dbReference type="AlphaFoldDB" id="A0A8T0UMJ7"/>
<evidence type="ECO:0000259" key="9">
    <source>
        <dbReference type="PROSITE" id="PS51294"/>
    </source>
</evidence>
<gene>
    <name evidence="10" type="ORF">PVAP13_3KG081300</name>
</gene>
<dbReference type="EMBL" id="CM029041">
    <property type="protein sequence ID" value="KAG2623800.1"/>
    <property type="molecule type" value="Genomic_DNA"/>
</dbReference>
<sequence>MTSEGQMTSKGTEASAPAVPPDEGVRKEPQKGRLPNGRTTGPARRSSKGNWTAEEDDILRKAVETYKGKNWKKIAECFPGRTDVQCLHRWQKVLNPELVKGPWSKEEDDIIIQMVNKLGPKKWSTIAQALPGRIGKQCRERWHNHLNPGINKEAWTQEEEIKLIHVHQTYGNKWAELTKFLPGRTDNAIKNHWHSSVKKKIDSYRASGLLAQFQGLAPVEYTTGGLSVDSSSAMTNQISEDSGLNIFREVEDSTELSQSSFAKGSCSQEELTDVTLGSHLNVHESLCQDGFINADNAASALPEMHHQLSTSDMDQDKHFQDELSQGMDLDKQLQLQQEFSQGMDLHLDIDEVPNNFVMTDSHASNELTGQFQDTQIMHSSENGVSLIPYAVTPCVSILPSVPECDNNINMMCEVGIKNEDCFQTEQWQNISIEPGSYSSEAANNFSAPLYPLQTSEPATMMGGPSNYQTFVTSLPPSFISSDGTSNASDVKFEKNRCSVSHQDLEIKTCHNSSGDPDQSSYISSEGDRNRTSEPMDSIPDSEKKQLVDLEQSCLEPISCEGDRNRISESMDSIPDSEKKQLVDLEQSCLEPTAYIGKEALSSHGDSVLSEKEDAGALCYEPPCFASFEVPFVSCELVTSSDLPEYSPLGIRELMRSSLNFPTPVRLWGSPTRDGSPDAVLKNAAKSFVCTPSIMKKRPRDLSSPTPDIRNEKKLNAEKDCGRSGMSSTRIGKSCMDTPDDFVDLVSPTRKTAFQKKLKLSQENKENLNQITDQGENEGNAKVNHFTEGKRCSTVNSDSTNSLHSAGILTDRSVDNLNTPKHGPNYESQRLNTSTKAWSNSKDIIFSRSKPSELLVEKSIPCIDADYEYVNILADTPGIKRGLESPSAWKSPLFTPFQDAYFMSPASRAFDALGLVKQINEQSAAALEEAHEVLASGSPWKRHCKENNDKENTAWKNEVGTSKPPSKPMAEGRVLDFNECSTPVRKKEDKTVDLALGGSASSSVASSYLWMNVR</sequence>
<evidence type="ECO:0000256" key="7">
    <source>
        <dbReference type="SAM" id="MobiDB-lite"/>
    </source>
</evidence>
<evidence type="ECO:0000256" key="1">
    <source>
        <dbReference type="ARBA" id="ARBA00004123"/>
    </source>
</evidence>
<dbReference type="InterPro" id="IPR050560">
    <property type="entry name" value="MYB_TF"/>
</dbReference>
<comment type="caution">
    <text evidence="10">The sequence shown here is derived from an EMBL/GenBank/DDBJ whole genome shotgun (WGS) entry which is preliminary data.</text>
</comment>
<dbReference type="InterPro" id="IPR001005">
    <property type="entry name" value="SANT/Myb"/>
</dbReference>
<reference evidence="10" key="1">
    <citation type="submission" date="2020-05" db="EMBL/GenBank/DDBJ databases">
        <title>WGS assembly of Panicum virgatum.</title>
        <authorList>
            <person name="Lovell J.T."/>
            <person name="Jenkins J."/>
            <person name="Shu S."/>
            <person name="Juenger T.E."/>
            <person name="Schmutz J."/>
        </authorList>
    </citation>
    <scope>NUCLEOTIDE SEQUENCE</scope>
    <source>
        <strain evidence="10">AP13</strain>
    </source>
</reference>
<organism evidence="10 11">
    <name type="scientific">Panicum virgatum</name>
    <name type="common">Blackwell switchgrass</name>
    <dbReference type="NCBI Taxonomy" id="38727"/>
    <lineage>
        <taxon>Eukaryota</taxon>
        <taxon>Viridiplantae</taxon>
        <taxon>Streptophyta</taxon>
        <taxon>Embryophyta</taxon>
        <taxon>Tracheophyta</taxon>
        <taxon>Spermatophyta</taxon>
        <taxon>Magnoliopsida</taxon>
        <taxon>Liliopsida</taxon>
        <taxon>Poales</taxon>
        <taxon>Poaceae</taxon>
        <taxon>PACMAD clade</taxon>
        <taxon>Panicoideae</taxon>
        <taxon>Panicodae</taxon>
        <taxon>Paniceae</taxon>
        <taxon>Panicinae</taxon>
        <taxon>Panicum</taxon>
        <taxon>Panicum sect. Hiantes</taxon>
    </lineage>
</organism>
<evidence type="ECO:0000313" key="10">
    <source>
        <dbReference type="EMBL" id="KAG2623800.1"/>
    </source>
</evidence>
<keyword evidence="2" id="KW-0677">Repeat</keyword>
<comment type="subcellular location">
    <subcellularLocation>
        <location evidence="1">Nucleus</location>
    </subcellularLocation>
</comment>
<feature type="compositionally biased region" description="Polar residues" evidence="7">
    <location>
        <begin position="1"/>
        <end position="12"/>
    </location>
</feature>
<feature type="domain" description="HTH myb-type" evidence="9">
    <location>
        <begin position="48"/>
        <end position="94"/>
    </location>
</feature>
<dbReference type="OrthoDB" id="2143914at2759"/>
<evidence type="ECO:0000313" key="11">
    <source>
        <dbReference type="Proteomes" id="UP000823388"/>
    </source>
</evidence>
<feature type="domain" description="Myb-like" evidence="8">
    <location>
        <begin position="95"/>
        <end position="146"/>
    </location>
</feature>
<feature type="region of interest" description="Disordered" evidence="7">
    <location>
        <begin position="507"/>
        <end position="543"/>
    </location>
</feature>
<dbReference type="PANTHER" id="PTHR45614:SF123">
    <property type="entry name" value="MYB DNA-BINDING DOMAIN SUPERFAMILY PROTEIN-RELATED"/>
    <property type="match status" value="1"/>
</dbReference>
<dbReference type="FunFam" id="1.10.10.60:FF:000010">
    <property type="entry name" value="Transcriptional activator Myb isoform A"/>
    <property type="match status" value="1"/>
</dbReference>
<name>A0A8T0UMJ7_PANVG</name>
<evidence type="ECO:0000256" key="6">
    <source>
        <dbReference type="ARBA" id="ARBA00023242"/>
    </source>
</evidence>